<evidence type="ECO:0000313" key="1">
    <source>
        <dbReference type="Proteomes" id="UP000887540"/>
    </source>
</evidence>
<sequence>MTRLLKLEKGRGPDLEIFGVIGSFGRSCVFLENSTSIKDMSSITVLTPPNPEQINVDIERAFAEDIGSGDATADLLP</sequence>
<proteinExistence type="predicted"/>
<organism evidence="1 2">
    <name type="scientific">Acrobeloides nanus</name>
    <dbReference type="NCBI Taxonomy" id="290746"/>
    <lineage>
        <taxon>Eukaryota</taxon>
        <taxon>Metazoa</taxon>
        <taxon>Ecdysozoa</taxon>
        <taxon>Nematoda</taxon>
        <taxon>Chromadorea</taxon>
        <taxon>Rhabditida</taxon>
        <taxon>Tylenchina</taxon>
        <taxon>Cephalobomorpha</taxon>
        <taxon>Cephaloboidea</taxon>
        <taxon>Cephalobidae</taxon>
        <taxon>Acrobeloides</taxon>
    </lineage>
</organism>
<dbReference type="AlphaFoldDB" id="A0A914DGK0"/>
<protein>
    <submittedName>
        <fullName evidence="2">Uncharacterized protein</fullName>
    </submittedName>
</protein>
<accession>A0A914DGK0</accession>
<keyword evidence="1" id="KW-1185">Reference proteome</keyword>
<reference evidence="2" key="1">
    <citation type="submission" date="2022-11" db="UniProtKB">
        <authorList>
            <consortium name="WormBaseParasite"/>
        </authorList>
    </citation>
    <scope>IDENTIFICATION</scope>
</reference>
<dbReference type="WBParaSite" id="ACRNAN_scaffold24589.g7264.t1">
    <property type="protein sequence ID" value="ACRNAN_scaffold24589.g7264.t1"/>
    <property type="gene ID" value="ACRNAN_scaffold24589.g7264"/>
</dbReference>
<dbReference type="Proteomes" id="UP000887540">
    <property type="component" value="Unplaced"/>
</dbReference>
<name>A0A914DGK0_9BILA</name>
<evidence type="ECO:0000313" key="2">
    <source>
        <dbReference type="WBParaSite" id="ACRNAN_scaffold24589.g7264.t1"/>
    </source>
</evidence>